<evidence type="ECO:0000256" key="1">
    <source>
        <dbReference type="SAM" id="MobiDB-lite"/>
    </source>
</evidence>
<dbReference type="Proteomes" id="UP000077671">
    <property type="component" value="Unassembled WGS sequence"/>
</dbReference>
<evidence type="ECO:0000313" key="2">
    <source>
        <dbReference type="EMBL" id="CAD6961124.1"/>
    </source>
</evidence>
<evidence type="ECO:0000313" key="3">
    <source>
        <dbReference type="EMBL" id="KAE8256754.1"/>
    </source>
</evidence>
<name>A0A177UX90_9BASI</name>
<gene>
    <name evidence="3" type="ORF">A4X03_0g5091</name>
    <name evidence="2" type="ORF">JKIAZH3_G1638</name>
</gene>
<evidence type="ECO:0000313" key="5">
    <source>
        <dbReference type="Proteomes" id="UP000836402"/>
    </source>
</evidence>
<evidence type="ECO:0000313" key="4">
    <source>
        <dbReference type="Proteomes" id="UP000077671"/>
    </source>
</evidence>
<reference evidence="3" key="2">
    <citation type="journal article" date="2019" name="IMA Fungus">
        <title>Genome sequencing and comparison of five Tilletia species to identify candidate genes for the detection of regulated species infecting wheat.</title>
        <authorList>
            <person name="Nguyen H.D.T."/>
            <person name="Sultana T."/>
            <person name="Kesanakurti P."/>
            <person name="Hambleton S."/>
        </authorList>
    </citation>
    <scope>NUCLEOTIDE SEQUENCE</scope>
    <source>
        <strain evidence="3">DAOMC 238032</strain>
    </source>
</reference>
<comment type="caution">
    <text evidence="3">The sequence shown here is derived from an EMBL/GenBank/DDBJ whole genome shotgun (WGS) entry which is preliminary data.</text>
</comment>
<feature type="region of interest" description="Disordered" evidence="1">
    <location>
        <begin position="1"/>
        <end position="20"/>
    </location>
</feature>
<organism evidence="3 4">
    <name type="scientific">Tilletia caries</name>
    <name type="common">wheat bunt fungus</name>
    <dbReference type="NCBI Taxonomy" id="13290"/>
    <lineage>
        <taxon>Eukaryota</taxon>
        <taxon>Fungi</taxon>
        <taxon>Dikarya</taxon>
        <taxon>Basidiomycota</taxon>
        <taxon>Ustilaginomycotina</taxon>
        <taxon>Exobasidiomycetes</taxon>
        <taxon>Tilletiales</taxon>
        <taxon>Tilletiaceae</taxon>
        <taxon>Tilletia</taxon>
    </lineage>
</organism>
<dbReference type="EMBL" id="LWDD02000765">
    <property type="protein sequence ID" value="KAE8256754.1"/>
    <property type="molecule type" value="Genomic_DNA"/>
</dbReference>
<protein>
    <submittedName>
        <fullName evidence="3">Uncharacterized protein</fullName>
    </submittedName>
</protein>
<dbReference type="EMBL" id="CAJHJG010006942">
    <property type="protein sequence ID" value="CAD6961124.1"/>
    <property type="molecule type" value="Genomic_DNA"/>
</dbReference>
<dbReference type="Proteomes" id="UP000836402">
    <property type="component" value="Unassembled WGS sequence"/>
</dbReference>
<proteinExistence type="predicted"/>
<reference evidence="2" key="3">
    <citation type="submission" date="2020-10" db="EMBL/GenBank/DDBJ databases">
        <authorList>
            <person name="Sedaghatjoo S."/>
        </authorList>
    </citation>
    <scope>NUCLEOTIDE SEQUENCE</scope>
    <source>
        <strain evidence="2">AZH3</strain>
    </source>
</reference>
<accession>A0A177UX90</accession>
<sequence length="133" mass="14996">MDRSSSNRTHQVIGGTIGRKPLPEDPFADINLTTLTEWTKELTDRVRSTGDMDRLGQLLAMQSELDRMKAQSEETNQRILKVYHSMAVKSKAQADAAIEDAFRKGHIHYAVQEEIRTIIRASVTDDGKNLVQT</sequence>
<dbReference type="AlphaFoldDB" id="A0A177UX90"/>
<reference evidence="3" key="1">
    <citation type="submission" date="2016-04" db="EMBL/GenBank/DDBJ databases">
        <authorList>
            <person name="Nguyen H.D."/>
            <person name="Kesanakurti P."/>
            <person name="Cullis J."/>
            <person name="Levesque C.A."/>
            <person name="Hambleton S."/>
        </authorList>
    </citation>
    <scope>NUCLEOTIDE SEQUENCE</scope>
    <source>
        <strain evidence="3">DAOMC 238032</strain>
    </source>
</reference>
<keyword evidence="5" id="KW-1185">Reference proteome</keyword>
<feature type="compositionally biased region" description="Polar residues" evidence="1">
    <location>
        <begin position="1"/>
        <end position="10"/>
    </location>
</feature>